<feature type="transmembrane region" description="Helical" evidence="1">
    <location>
        <begin position="36"/>
        <end position="53"/>
    </location>
</feature>
<name>A0A5B7YHV0_9ALTE</name>
<dbReference type="RefSeq" id="WP_139758110.1">
    <property type="nucleotide sequence ID" value="NZ_CP039853.1"/>
</dbReference>
<dbReference type="KEGG" id="salk:FBQ74_17910"/>
<feature type="transmembrane region" description="Helical" evidence="1">
    <location>
        <begin position="12"/>
        <end position="30"/>
    </location>
</feature>
<dbReference type="OrthoDB" id="9892199at2"/>
<reference evidence="2 3" key="1">
    <citation type="submission" date="2019-04" db="EMBL/GenBank/DDBJ databases">
        <title>Salinimonas iocasae sp. nov., a halophilic bacterium isolated from the outer tube casing of tubeworms in Okinawa Trough.</title>
        <authorList>
            <person name="Zhang H."/>
            <person name="Wang H."/>
            <person name="Li C."/>
        </authorList>
    </citation>
    <scope>NUCLEOTIDE SEQUENCE [LARGE SCALE GENOMIC DNA]</scope>
    <source>
        <strain evidence="2 3">KX18D6</strain>
        <plasmid evidence="2 3">plas12</plasmid>
    </source>
</reference>
<keyword evidence="2" id="KW-0614">Plasmid</keyword>
<organism evidence="2 3">
    <name type="scientific">Salinimonas iocasae</name>
    <dbReference type="NCBI Taxonomy" id="2572577"/>
    <lineage>
        <taxon>Bacteria</taxon>
        <taxon>Pseudomonadati</taxon>
        <taxon>Pseudomonadota</taxon>
        <taxon>Gammaproteobacteria</taxon>
        <taxon>Alteromonadales</taxon>
        <taxon>Alteromonadaceae</taxon>
        <taxon>Alteromonas/Salinimonas group</taxon>
        <taxon>Salinimonas</taxon>
    </lineage>
</organism>
<dbReference type="Proteomes" id="UP000304912">
    <property type="component" value="Plasmid plas12"/>
</dbReference>
<dbReference type="EMBL" id="CP039853">
    <property type="protein sequence ID" value="QCZ95412.1"/>
    <property type="molecule type" value="Genomic_DNA"/>
</dbReference>
<sequence length="63" mass="6683">MKEKRIDSLNTLRFALILLSAALIMLAGFSPVAEKAQMAIILLAGTVLGYAFGKPECEGKSNG</sequence>
<keyword evidence="3" id="KW-1185">Reference proteome</keyword>
<keyword evidence="1" id="KW-0812">Transmembrane</keyword>
<gene>
    <name evidence="2" type="ORF">FBQ74_17910</name>
</gene>
<dbReference type="AlphaFoldDB" id="A0A5B7YHV0"/>
<protein>
    <submittedName>
        <fullName evidence="2">Uncharacterized protein</fullName>
    </submittedName>
</protein>
<evidence type="ECO:0000256" key="1">
    <source>
        <dbReference type="SAM" id="Phobius"/>
    </source>
</evidence>
<keyword evidence="1" id="KW-1133">Transmembrane helix</keyword>
<accession>A0A5B7YHV0</accession>
<proteinExistence type="predicted"/>
<evidence type="ECO:0000313" key="3">
    <source>
        <dbReference type="Proteomes" id="UP000304912"/>
    </source>
</evidence>
<keyword evidence="1" id="KW-0472">Membrane</keyword>
<evidence type="ECO:0000313" key="2">
    <source>
        <dbReference type="EMBL" id="QCZ95412.1"/>
    </source>
</evidence>
<geneLocation type="plasmid" evidence="2 3">
    <name>plas12</name>
</geneLocation>